<organism evidence="1 2">
    <name type="scientific">Pseudomonas syringae pv. cilantro</name>
    <dbReference type="NCBI Taxonomy" id="81035"/>
    <lineage>
        <taxon>Bacteria</taxon>
        <taxon>Pseudomonadati</taxon>
        <taxon>Pseudomonadota</taxon>
        <taxon>Gammaproteobacteria</taxon>
        <taxon>Pseudomonadales</taxon>
        <taxon>Pseudomonadaceae</taxon>
        <taxon>Pseudomonas</taxon>
        <taxon>Pseudomonas syringae</taxon>
    </lineage>
</organism>
<sequence>MDDGGVLRIEHDDLTIRSRTVLLATVGLRSPLDAGVVQVK</sequence>
<proteinExistence type="predicted"/>
<accession>A0A0N1JNL1</accession>
<dbReference type="Proteomes" id="UP000037891">
    <property type="component" value="Unassembled WGS sequence"/>
</dbReference>
<reference evidence="1 2" key="1">
    <citation type="submission" date="2015-07" db="EMBL/GenBank/DDBJ databases">
        <authorList>
            <person name="Noorani M."/>
        </authorList>
    </citation>
    <scope>NUCLEOTIDE SEQUENCE [LARGE SCALE GENOMIC DNA]</scope>
    <source>
        <strain evidence="1 2">0788_9</strain>
    </source>
</reference>
<reference evidence="1 2" key="2">
    <citation type="submission" date="2015-10" db="EMBL/GenBank/DDBJ databases">
        <title>Comparative genomics and high-throughput reverse genetic screens identify a new phytobacterial MAMP and an Arabidopsis receptor required for immune elicitation.</title>
        <authorList>
            <person name="Mott G.A."/>
            <person name="Thakur S."/>
            <person name="Wang P.W."/>
            <person name="Desveaux D."/>
            <person name="Guttman D.S."/>
        </authorList>
    </citation>
    <scope>NUCLEOTIDE SEQUENCE [LARGE SCALE GENOMIC DNA]</scope>
    <source>
        <strain evidence="1 2">0788_9</strain>
    </source>
</reference>
<dbReference type="AlphaFoldDB" id="A0A0N1JNL1"/>
<evidence type="ECO:0000313" key="2">
    <source>
        <dbReference type="Proteomes" id="UP000037891"/>
    </source>
</evidence>
<evidence type="ECO:0000313" key="1">
    <source>
        <dbReference type="EMBL" id="KPC27655.1"/>
    </source>
</evidence>
<protein>
    <submittedName>
        <fullName evidence="1">Uncharacterized protein</fullName>
    </submittedName>
</protein>
<name>A0A0N1JNL1_PSESX</name>
<gene>
    <name evidence="1" type="ORF">ABJ99_0151</name>
</gene>
<dbReference type="EMBL" id="LGLN01000067">
    <property type="protein sequence ID" value="KPC27655.1"/>
    <property type="molecule type" value="Genomic_DNA"/>
</dbReference>
<comment type="caution">
    <text evidence="1">The sequence shown here is derived from an EMBL/GenBank/DDBJ whole genome shotgun (WGS) entry which is preliminary data.</text>
</comment>